<sequence>MENTEGLTLRLTKHARTQMEAKGFKRENIDKMFSKPDRVYPNRKFPGQFRVAGKGICLIGKPVGETFLVFTVYEDGVMTPPRKDQLDTPEGKAYAELYEKAKASGKVRRSNEYWPRVHERRGDIGHTLIK</sequence>
<proteinExistence type="predicted"/>
<dbReference type="EMBL" id="MT684598">
    <property type="protein sequence ID" value="QNN99298.1"/>
    <property type="molecule type" value="Genomic_DNA"/>
</dbReference>
<keyword evidence="2" id="KW-1185">Reference proteome</keyword>
<protein>
    <recommendedName>
        <fullName evidence="3">DUF4258 domain-containing protein</fullName>
    </recommendedName>
</protein>
<evidence type="ECO:0000313" key="2">
    <source>
        <dbReference type="Proteomes" id="UP000516151"/>
    </source>
</evidence>
<accession>A0A7G9UZ43</accession>
<gene>
    <name evidence="1" type="primary">226</name>
    <name evidence="1" type="ORF">SEA_FAUST_226</name>
</gene>
<dbReference type="GeneID" id="77927521"/>
<reference evidence="1 2" key="1">
    <citation type="submission" date="2020-06" db="EMBL/GenBank/DDBJ databases">
        <authorList>
            <person name="Arora M.N."/>
            <person name="Dalling M.T."/>
            <person name="Dawson S.P.M."/>
            <person name="Elia S.N."/>
            <person name="Burke B."/>
            <person name="Shaffer C.D."/>
            <person name="Weston-Hafer K.A."/>
            <person name="Garlena R.A."/>
            <person name="Russell D.A."/>
            <person name="Pope W.H."/>
            <person name="Jacobs-Sera D."/>
            <person name="Hatfull G.F."/>
        </authorList>
    </citation>
    <scope>NUCLEOTIDE SEQUENCE [LARGE SCALE GENOMIC DNA]</scope>
</reference>
<evidence type="ECO:0008006" key="3">
    <source>
        <dbReference type="Google" id="ProtNLM"/>
    </source>
</evidence>
<dbReference type="Proteomes" id="UP000516151">
    <property type="component" value="Segment"/>
</dbReference>
<name>A0A7G9UZ43_9CAUD</name>
<organism evidence="1 2">
    <name type="scientific">Streptomyces phage Faust</name>
    <dbReference type="NCBI Taxonomy" id="2767565"/>
    <lineage>
        <taxon>Viruses</taxon>
        <taxon>Duplodnaviria</taxon>
        <taxon>Heunggongvirae</taxon>
        <taxon>Uroviricota</taxon>
        <taxon>Caudoviricetes</taxon>
        <taxon>Stanwilliamsviridae</taxon>
        <taxon>Loccivirinae</taxon>
        <taxon>Faustvirus</taxon>
        <taxon>Faustvirus faust</taxon>
    </lineage>
</organism>
<dbReference type="KEGG" id="vg:77927521"/>
<evidence type="ECO:0000313" key="1">
    <source>
        <dbReference type="EMBL" id="QNN99298.1"/>
    </source>
</evidence>
<dbReference type="RefSeq" id="YP_010651805.1">
    <property type="nucleotide sequence ID" value="NC_070783.1"/>
</dbReference>